<evidence type="ECO:0000256" key="1">
    <source>
        <dbReference type="ARBA" id="ARBA00022763"/>
    </source>
</evidence>
<evidence type="ECO:0000313" key="4">
    <source>
        <dbReference type="Proteomes" id="UP000004263"/>
    </source>
</evidence>
<dbReference type="InterPro" id="IPR050356">
    <property type="entry name" value="SulA_CellDiv_inhibitor"/>
</dbReference>
<dbReference type="PANTHER" id="PTHR35369:SF2">
    <property type="entry name" value="BLR3025 PROTEIN"/>
    <property type="match status" value="1"/>
</dbReference>
<keyword evidence="4" id="KW-1185">Reference proteome</keyword>
<dbReference type="HOGENOM" id="CLU_028184_0_1_6"/>
<dbReference type="AlphaFoldDB" id="Q1N4J7"/>
<dbReference type="GO" id="GO:0006281">
    <property type="term" value="P:DNA repair"/>
    <property type="evidence" value="ECO:0007669"/>
    <property type="project" value="InterPro"/>
</dbReference>
<reference evidence="3 4" key="1">
    <citation type="submission" date="2006-03" db="EMBL/GenBank/DDBJ databases">
        <authorList>
            <person name="Pinhassi J."/>
            <person name="Pedros-Alio C."/>
            <person name="Ferriera S."/>
            <person name="Johnson J."/>
            <person name="Kravitz S."/>
            <person name="Halpern A."/>
            <person name="Remington K."/>
            <person name="Beeson K."/>
            <person name="Tran B."/>
            <person name="Rogers Y.-H."/>
            <person name="Friedman R."/>
            <person name="Venter J.C."/>
        </authorList>
    </citation>
    <scope>NUCLEOTIDE SEQUENCE [LARGE SCALE GENOMIC DNA]</scope>
    <source>
        <strain evidence="3 4">RED65</strain>
    </source>
</reference>
<sequence>MSLWLYLHFPALLCDLLDVQDPDQAVIMVSEQHHKIVQLNSVALEKELKIGMGLATAASLCHDIQVLIYDEEKESKHLKRIARWLYSVTADIGLYPPNGIVLRVDSMLHLYSDLKHYWHAVQQQLAHCHAQVHSAMGVTPLAARLLARTQTQPRPQISMDTKKLKQIALSKSLSDADIHAKTRFKLSRLGLNTVADIAKIPRAELAKRFGHELAIYLQKLLGEIQDPIQFYIPNKQFQEYVELAYEISNSQYLIKPLQRLLLRLQYFLQQNNARCSEITLQLEHREEKATIEQIASAEPITLAEKWQSLCAIKFENLKLKHPVIGITLTANKQSTQQSARGDLFSKKQNAMSENELISHLKIKLGDDRVLGIRLNNDERPEREFEYTKVSSNADCMSQVKFEATISNKKHSLLRPSFMLPQPQPLQEAVALHSPVERIVTGWWDNQPIQRDYFIARNESGQWLWVFKTPDKQWFVHGWFS</sequence>
<keyword evidence="1" id="KW-0227">DNA damage</keyword>
<dbReference type="SUPFAM" id="SSF56672">
    <property type="entry name" value="DNA/RNA polymerases"/>
    <property type="match status" value="1"/>
</dbReference>
<dbReference type="Proteomes" id="UP000004263">
    <property type="component" value="Unassembled WGS sequence"/>
</dbReference>
<dbReference type="RefSeq" id="WP_007017815.1">
    <property type="nucleotide sequence ID" value="NZ_CH724114.1"/>
</dbReference>
<evidence type="ECO:0000313" key="3">
    <source>
        <dbReference type="EMBL" id="EAT13431.1"/>
    </source>
</evidence>
<accession>Q1N4J7</accession>
<feature type="domain" description="UmuC" evidence="2">
    <location>
        <begin position="24"/>
        <end position="147"/>
    </location>
</feature>
<dbReference type="InterPro" id="IPR001126">
    <property type="entry name" value="UmuC"/>
</dbReference>
<gene>
    <name evidence="3" type="ORF">RED65_01685</name>
</gene>
<dbReference type="CDD" id="cd03468">
    <property type="entry name" value="PolY_like"/>
    <property type="match status" value="1"/>
</dbReference>
<dbReference type="PANTHER" id="PTHR35369">
    <property type="entry name" value="BLR3025 PROTEIN-RELATED"/>
    <property type="match status" value="1"/>
</dbReference>
<dbReference type="EMBL" id="AAQH01000002">
    <property type="protein sequence ID" value="EAT13431.1"/>
    <property type="molecule type" value="Genomic_DNA"/>
</dbReference>
<name>Q1N4J7_9GAMM</name>
<dbReference type="STRING" id="207949.RED65_01685"/>
<protein>
    <recommendedName>
        <fullName evidence="2">UmuC domain-containing protein</fullName>
    </recommendedName>
</protein>
<comment type="caution">
    <text evidence="3">The sequence shown here is derived from an EMBL/GenBank/DDBJ whole genome shotgun (WGS) entry which is preliminary data.</text>
</comment>
<dbReference type="InterPro" id="IPR043502">
    <property type="entry name" value="DNA/RNA_pol_sf"/>
</dbReference>
<proteinExistence type="predicted"/>
<dbReference type="Pfam" id="PF00817">
    <property type="entry name" value="IMS"/>
    <property type="match status" value="1"/>
</dbReference>
<dbReference type="Gene3D" id="1.10.150.20">
    <property type="entry name" value="5' to 3' exonuclease, C-terminal subdomain"/>
    <property type="match status" value="1"/>
</dbReference>
<organism evidence="3 4">
    <name type="scientific">Bermanella marisrubri</name>
    <dbReference type="NCBI Taxonomy" id="207949"/>
    <lineage>
        <taxon>Bacteria</taxon>
        <taxon>Pseudomonadati</taxon>
        <taxon>Pseudomonadota</taxon>
        <taxon>Gammaproteobacteria</taxon>
        <taxon>Oceanospirillales</taxon>
        <taxon>Oceanospirillaceae</taxon>
        <taxon>Bermanella</taxon>
    </lineage>
</organism>
<evidence type="ECO:0000259" key="2">
    <source>
        <dbReference type="Pfam" id="PF00817"/>
    </source>
</evidence>
<dbReference type="OrthoDB" id="5298951at2"/>